<dbReference type="InterPro" id="IPR020891">
    <property type="entry name" value="UPF0758_CS"/>
</dbReference>
<dbReference type="AlphaFoldDB" id="A0A923SPE0"/>
<name>A0A923SPE0_9FIRM</name>
<sequence>MITECKKYTLMLEEERKILTETPYSIHNPNDLYHFAVKECRMDRYPNEHFLVIAVNTKGEVIGYQVTSIGSLSEAPVSPRNVFQFALLCNAAGICLIHNHPSGDPTPSIGDINATLRLRDAGALLDIPVCDHVIIGEGTYSSLRAIGEL</sequence>
<dbReference type="PROSITE" id="PS50249">
    <property type="entry name" value="MPN"/>
    <property type="match status" value="1"/>
</dbReference>
<dbReference type="Gene3D" id="3.40.140.10">
    <property type="entry name" value="Cytidine Deaminase, domain 2"/>
    <property type="match status" value="1"/>
</dbReference>
<dbReference type="Proteomes" id="UP000602647">
    <property type="component" value="Unassembled WGS sequence"/>
</dbReference>
<dbReference type="GO" id="GO:0006508">
    <property type="term" value="P:proteolysis"/>
    <property type="evidence" value="ECO:0007669"/>
    <property type="project" value="UniProtKB-KW"/>
</dbReference>
<dbReference type="EMBL" id="JACRYT010000001">
    <property type="protein sequence ID" value="MBC6678280.1"/>
    <property type="molecule type" value="Genomic_DNA"/>
</dbReference>
<dbReference type="InterPro" id="IPR001405">
    <property type="entry name" value="UPF0758"/>
</dbReference>
<dbReference type="InterPro" id="IPR025657">
    <property type="entry name" value="RadC_JAB"/>
</dbReference>
<accession>A0A923SPE0</accession>
<protein>
    <submittedName>
        <fullName evidence="8">JAB domain-containing protein</fullName>
    </submittedName>
</protein>
<reference evidence="8" key="1">
    <citation type="submission" date="2020-08" db="EMBL/GenBank/DDBJ databases">
        <title>Genome public.</title>
        <authorList>
            <person name="Liu C."/>
            <person name="Sun Q."/>
        </authorList>
    </citation>
    <scope>NUCLEOTIDE SEQUENCE</scope>
    <source>
        <strain evidence="8">BX12</strain>
    </source>
</reference>
<dbReference type="CDD" id="cd08071">
    <property type="entry name" value="MPN_DUF2466"/>
    <property type="match status" value="1"/>
</dbReference>
<evidence type="ECO:0000256" key="2">
    <source>
        <dbReference type="ARBA" id="ARBA00022670"/>
    </source>
</evidence>
<dbReference type="PANTHER" id="PTHR30471:SF3">
    <property type="entry name" value="UPF0758 PROTEIN YEES-RELATED"/>
    <property type="match status" value="1"/>
</dbReference>
<keyword evidence="9" id="KW-1185">Reference proteome</keyword>
<dbReference type="PANTHER" id="PTHR30471">
    <property type="entry name" value="DNA REPAIR PROTEIN RADC"/>
    <property type="match status" value="1"/>
</dbReference>
<keyword evidence="6" id="KW-0482">Metalloprotease</keyword>
<keyword evidence="4" id="KW-0378">Hydrolase</keyword>
<dbReference type="Pfam" id="PF04002">
    <property type="entry name" value="RadC"/>
    <property type="match status" value="1"/>
</dbReference>
<evidence type="ECO:0000313" key="8">
    <source>
        <dbReference type="EMBL" id="MBC6678280.1"/>
    </source>
</evidence>
<keyword evidence="5" id="KW-0862">Zinc</keyword>
<evidence type="ECO:0000256" key="1">
    <source>
        <dbReference type="ARBA" id="ARBA00010243"/>
    </source>
</evidence>
<dbReference type="GO" id="GO:0008237">
    <property type="term" value="F:metallopeptidase activity"/>
    <property type="evidence" value="ECO:0007669"/>
    <property type="project" value="UniProtKB-KW"/>
</dbReference>
<keyword evidence="3" id="KW-0479">Metal-binding</keyword>
<evidence type="ECO:0000256" key="6">
    <source>
        <dbReference type="ARBA" id="ARBA00023049"/>
    </source>
</evidence>
<dbReference type="PROSITE" id="PS01302">
    <property type="entry name" value="UPF0758"/>
    <property type="match status" value="1"/>
</dbReference>
<evidence type="ECO:0000256" key="3">
    <source>
        <dbReference type="ARBA" id="ARBA00022723"/>
    </source>
</evidence>
<evidence type="ECO:0000256" key="5">
    <source>
        <dbReference type="ARBA" id="ARBA00022833"/>
    </source>
</evidence>
<dbReference type="GO" id="GO:0046872">
    <property type="term" value="F:metal ion binding"/>
    <property type="evidence" value="ECO:0007669"/>
    <property type="project" value="UniProtKB-KW"/>
</dbReference>
<gene>
    <name evidence="8" type="ORF">H9L42_00350</name>
</gene>
<dbReference type="RefSeq" id="WP_187301482.1">
    <property type="nucleotide sequence ID" value="NZ_JACRYT010000001.1"/>
</dbReference>
<comment type="caution">
    <text evidence="8">The sequence shown here is derived from an EMBL/GenBank/DDBJ whole genome shotgun (WGS) entry which is preliminary data.</text>
</comment>
<evidence type="ECO:0000256" key="4">
    <source>
        <dbReference type="ARBA" id="ARBA00022801"/>
    </source>
</evidence>
<proteinExistence type="inferred from homology"/>
<keyword evidence="2" id="KW-0645">Protease</keyword>
<comment type="similarity">
    <text evidence="1">Belongs to the UPF0758 family.</text>
</comment>
<organism evidence="8 9">
    <name type="scientific">Zhenpiania hominis</name>
    <dbReference type="NCBI Taxonomy" id="2763644"/>
    <lineage>
        <taxon>Bacteria</taxon>
        <taxon>Bacillati</taxon>
        <taxon>Bacillota</taxon>
        <taxon>Clostridia</taxon>
        <taxon>Peptostreptococcales</taxon>
        <taxon>Anaerovoracaceae</taxon>
        <taxon>Zhenpiania</taxon>
    </lineage>
</organism>
<evidence type="ECO:0000313" key="9">
    <source>
        <dbReference type="Proteomes" id="UP000602647"/>
    </source>
</evidence>
<evidence type="ECO:0000259" key="7">
    <source>
        <dbReference type="PROSITE" id="PS50249"/>
    </source>
</evidence>
<dbReference type="InterPro" id="IPR037518">
    <property type="entry name" value="MPN"/>
</dbReference>
<feature type="domain" description="MPN" evidence="7">
    <location>
        <begin position="25"/>
        <end position="149"/>
    </location>
</feature>